<evidence type="ECO:0000256" key="1">
    <source>
        <dbReference type="SAM" id="MobiDB-lite"/>
    </source>
</evidence>
<feature type="region of interest" description="Disordered" evidence="1">
    <location>
        <begin position="418"/>
        <end position="439"/>
    </location>
</feature>
<sequence length="724" mass="81368">MILFKVFIPMIVLVQLQTSSAIKNCENPWKENLGLSGSDEDFRNLLKLHRNFLSQNFTNDPVKGFIKVDLWRCYKSSECRVYTMIDKKKENSMILCITVNDTQVCYALTCSCQKNRKKRAINAHVIDDPKEKPTLKEKEISAQCDISIDNRDYIPENIHKTTARIALFGFTMLVQLQTSSAIKTCENPWKENLGLNGFDEDFQNLLKIQRNFLSQNITSIVSNQGDPVEGSIKLNMEMCSKSPECRIYTVIDKKKENSMILCITVNDAQSCYALTCICQQNRKKRAVNSHQVTTRPKEKPKLDDKQIPAQCNISIYNRDYIPLKNKPMTATSYTDYSNASIGHFVDTTTIVLICDGNVKETGVVGAIIGVLVTCACIKRKSFKNIPDVNNLYIKGSNANEKQILSAFDDPEYSEIPENLQPLETSSKDSSQAVKIKKSPYRDQSLPSLDVKTNINNVNYQRNMSVLKKNVLSSRRKLSDSVCITLSRQQTDASGNTCVSEPFSDAYEIPTNQTGFLTCNVDPATECNVYHSLEDIPLVENEEDGDKTPTKCSAKALYHVLSAEKETSLMEEDNDQHLVTDNSLFLNNKDDKPSLCTTNHRNNADKVCDTQENTTNMRMDISDAESRKAPEQSAGKFTCMDKTDSGSIIKKVGCSDADNLCNLYHVEEDDPKFNINHEKNDCPTPISTSDKSQATETLYFVLSASSKPAAKEEIKIEAKNINISD</sequence>
<keyword evidence="3" id="KW-1185">Reference proteome</keyword>
<evidence type="ECO:0000256" key="2">
    <source>
        <dbReference type="SAM" id="SignalP"/>
    </source>
</evidence>
<dbReference type="AlphaFoldDB" id="A0A8B8B3A6"/>
<name>A0A8B8B3A6_CRAVI</name>
<feature type="signal peptide" evidence="2">
    <location>
        <begin position="1"/>
        <end position="21"/>
    </location>
</feature>
<dbReference type="KEGG" id="cvn:111106659"/>
<reference evidence="4" key="1">
    <citation type="submission" date="2025-08" db="UniProtKB">
        <authorList>
            <consortium name="RefSeq"/>
        </authorList>
    </citation>
    <scope>IDENTIFICATION</scope>
    <source>
        <tissue evidence="4">Whole sample</tissue>
    </source>
</reference>
<dbReference type="RefSeq" id="XP_022297129.1">
    <property type="nucleotide sequence ID" value="XM_022441421.1"/>
</dbReference>
<organism evidence="3 4">
    <name type="scientific">Crassostrea virginica</name>
    <name type="common">Eastern oyster</name>
    <dbReference type="NCBI Taxonomy" id="6565"/>
    <lineage>
        <taxon>Eukaryota</taxon>
        <taxon>Metazoa</taxon>
        <taxon>Spiralia</taxon>
        <taxon>Lophotrochozoa</taxon>
        <taxon>Mollusca</taxon>
        <taxon>Bivalvia</taxon>
        <taxon>Autobranchia</taxon>
        <taxon>Pteriomorphia</taxon>
        <taxon>Ostreida</taxon>
        <taxon>Ostreoidea</taxon>
        <taxon>Ostreidae</taxon>
        <taxon>Crassostrea</taxon>
    </lineage>
</organism>
<gene>
    <name evidence="4" type="primary">LOC111106659</name>
</gene>
<dbReference type="GeneID" id="111106659"/>
<accession>A0A8B8B3A6</accession>
<proteinExistence type="predicted"/>
<evidence type="ECO:0000313" key="3">
    <source>
        <dbReference type="Proteomes" id="UP000694844"/>
    </source>
</evidence>
<dbReference type="OrthoDB" id="10638253at2759"/>
<protein>
    <submittedName>
        <fullName evidence="4">Uncharacterized protein LOC111106659 isoform X1</fullName>
    </submittedName>
</protein>
<feature type="chain" id="PRO_5034433521" evidence="2">
    <location>
        <begin position="22"/>
        <end position="724"/>
    </location>
</feature>
<evidence type="ECO:0000313" key="4">
    <source>
        <dbReference type="RefSeq" id="XP_022297129.1"/>
    </source>
</evidence>
<keyword evidence="2" id="KW-0732">Signal</keyword>
<dbReference type="Proteomes" id="UP000694844">
    <property type="component" value="Chromosome 8"/>
</dbReference>
<feature type="compositionally biased region" description="Polar residues" evidence="1">
    <location>
        <begin position="421"/>
        <end position="432"/>
    </location>
</feature>